<proteinExistence type="predicted"/>
<dbReference type="AlphaFoldDB" id="A0A6L8V1P7"/>
<dbReference type="Gene3D" id="1.10.10.60">
    <property type="entry name" value="Homeodomain-like"/>
    <property type="match status" value="1"/>
</dbReference>
<dbReference type="InterPro" id="IPR009057">
    <property type="entry name" value="Homeodomain-like_sf"/>
</dbReference>
<evidence type="ECO:0000313" key="6">
    <source>
        <dbReference type="EMBL" id="MZQ84104.1"/>
    </source>
</evidence>
<dbReference type="PROSITE" id="PS50977">
    <property type="entry name" value="HTH_TETR_2"/>
    <property type="match status" value="1"/>
</dbReference>
<dbReference type="PANTHER" id="PTHR47506">
    <property type="entry name" value="TRANSCRIPTIONAL REGULATORY PROTEIN"/>
    <property type="match status" value="1"/>
</dbReference>
<keyword evidence="2 4" id="KW-0238">DNA-binding</keyword>
<dbReference type="PRINTS" id="PR00455">
    <property type="entry name" value="HTHTETR"/>
</dbReference>
<reference evidence="6 7" key="1">
    <citation type="submission" date="2019-12" db="EMBL/GenBank/DDBJ databases">
        <title>Paenibacillus sp. nov. sp. isolated from soil.</title>
        <authorList>
            <person name="Kim J."/>
            <person name="Jeong S.E."/>
            <person name="Jung H.S."/>
            <person name="Jeon C.O."/>
        </authorList>
    </citation>
    <scope>NUCLEOTIDE SEQUENCE [LARGE SCALE GENOMIC DNA]</scope>
    <source>
        <strain evidence="6 7">5J-6</strain>
    </source>
</reference>
<keyword evidence="7" id="KW-1185">Reference proteome</keyword>
<comment type="caution">
    <text evidence="6">The sequence shown here is derived from an EMBL/GenBank/DDBJ whole genome shotgun (WGS) entry which is preliminary data.</text>
</comment>
<evidence type="ECO:0000313" key="7">
    <source>
        <dbReference type="Proteomes" id="UP000481087"/>
    </source>
</evidence>
<accession>A0A6L8V1P7</accession>
<sequence>MARNREFEVNAVLSKAMGVFWEKGYEKTSMQDLVTEMGVHRRSIYDTFGDKHDLFMKVIDRYEDVIGTSIYHANGHTSPKKAIRDIFERVIRKKEDKPRGCLMVNTAVEMAIHDEEAAAKVNESFAKTEERLQELVELGIQSGEIGASHDALKLSQFLNNTLLGLRVLVKTTEDAEKLQGIVETTLSMLD</sequence>
<gene>
    <name evidence="6" type="ORF">GQF01_18470</name>
</gene>
<dbReference type="SUPFAM" id="SSF46689">
    <property type="entry name" value="Homeodomain-like"/>
    <property type="match status" value="1"/>
</dbReference>
<keyword evidence="1" id="KW-0805">Transcription regulation</keyword>
<keyword evidence="3" id="KW-0804">Transcription</keyword>
<dbReference type="EMBL" id="WTUZ01000020">
    <property type="protein sequence ID" value="MZQ84104.1"/>
    <property type="molecule type" value="Genomic_DNA"/>
</dbReference>
<dbReference type="GO" id="GO:0003677">
    <property type="term" value="F:DNA binding"/>
    <property type="evidence" value="ECO:0007669"/>
    <property type="project" value="UniProtKB-UniRule"/>
</dbReference>
<dbReference type="RefSeq" id="WP_161408200.1">
    <property type="nucleotide sequence ID" value="NZ_WTUZ01000020.1"/>
</dbReference>
<dbReference type="SUPFAM" id="SSF48498">
    <property type="entry name" value="Tetracyclin repressor-like, C-terminal domain"/>
    <property type="match status" value="1"/>
</dbReference>
<dbReference type="PANTHER" id="PTHR47506:SF1">
    <property type="entry name" value="HTH-TYPE TRANSCRIPTIONAL REGULATOR YJDC"/>
    <property type="match status" value="1"/>
</dbReference>
<dbReference type="Gene3D" id="1.10.357.10">
    <property type="entry name" value="Tetracycline Repressor, domain 2"/>
    <property type="match status" value="1"/>
</dbReference>
<evidence type="ECO:0000256" key="1">
    <source>
        <dbReference type="ARBA" id="ARBA00023015"/>
    </source>
</evidence>
<dbReference type="InterPro" id="IPR011075">
    <property type="entry name" value="TetR_C"/>
</dbReference>
<feature type="DNA-binding region" description="H-T-H motif" evidence="4">
    <location>
        <begin position="29"/>
        <end position="48"/>
    </location>
</feature>
<evidence type="ECO:0000256" key="2">
    <source>
        <dbReference type="ARBA" id="ARBA00023125"/>
    </source>
</evidence>
<dbReference type="Pfam" id="PF16925">
    <property type="entry name" value="TetR_C_13"/>
    <property type="match status" value="1"/>
</dbReference>
<dbReference type="Pfam" id="PF00440">
    <property type="entry name" value="TetR_N"/>
    <property type="match status" value="1"/>
</dbReference>
<organism evidence="6 7">
    <name type="scientific">Paenibacillus silvestris</name>
    <dbReference type="NCBI Taxonomy" id="2606219"/>
    <lineage>
        <taxon>Bacteria</taxon>
        <taxon>Bacillati</taxon>
        <taxon>Bacillota</taxon>
        <taxon>Bacilli</taxon>
        <taxon>Bacillales</taxon>
        <taxon>Paenibacillaceae</taxon>
        <taxon>Paenibacillus</taxon>
    </lineage>
</organism>
<dbReference type="InterPro" id="IPR036271">
    <property type="entry name" value="Tet_transcr_reg_TetR-rel_C_sf"/>
</dbReference>
<protein>
    <submittedName>
        <fullName evidence="6">TetR family transcriptional regulator</fullName>
    </submittedName>
</protein>
<evidence type="ECO:0000259" key="5">
    <source>
        <dbReference type="PROSITE" id="PS50977"/>
    </source>
</evidence>
<evidence type="ECO:0000256" key="3">
    <source>
        <dbReference type="ARBA" id="ARBA00023163"/>
    </source>
</evidence>
<feature type="domain" description="HTH tetR-type" evidence="5">
    <location>
        <begin position="6"/>
        <end position="66"/>
    </location>
</feature>
<dbReference type="Proteomes" id="UP000481087">
    <property type="component" value="Unassembled WGS sequence"/>
</dbReference>
<dbReference type="InterPro" id="IPR001647">
    <property type="entry name" value="HTH_TetR"/>
</dbReference>
<evidence type="ECO:0000256" key="4">
    <source>
        <dbReference type="PROSITE-ProRule" id="PRU00335"/>
    </source>
</evidence>
<name>A0A6L8V1P7_9BACL</name>